<evidence type="ECO:0000313" key="3">
    <source>
        <dbReference type="EMBL" id="QHC61481.1"/>
    </source>
</evidence>
<evidence type="ECO:0000313" key="4">
    <source>
        <dbReference type="Proteomes" id="UP000464597"/>
    </source>
</evidence>
<dbReference type="InterPro" id="IPR050985">
    <property type="entry name" value="Alpha-glycosidase_related"/>
</dbReference>
<dbReference type="PANTHER" id="PTHR43053:SF3">
    <property type="entry name" value="ALPHA-GALACTOSIDASE C-RELATED"/>
    <property type="match status" value="1"/>
</dbReference>
<dbReference type="Gene3D" id="3.20.20.70">
    <property type="entry name" value="Aldolase class I"/>
    <property type="match status" value="1"/>
</dbReference>
<dbReference type="EMBL" id="CP047180">
    <property type="protein sequence ID" value="QHC61481.1"/>
    <property type="molecule type" value="Genomic_DNA"/>
</dbReference>
<accession>A0ABX6GVD6</accession>
<gene>
    <name evidence="3" type="ORF">GSU69_01365</name>
</gene>
<evidence type="ECO:0000256" key="1">
    <source>
        <dbReference type="ARBA" id="ARBA00022801"/>
    </source>
</evidence>
<keyword evidence="2" id="KW-0326">Glycosidase</keyword>
<dbReference type="InterPro" id="IPR017853">
    <property type="entry name" value="GH"/>
</dbReference>
<proteinExistence type="predicted"/>
<dbReference type="Pfam" id="PF02065">
    <property type="entry name" value="Melibiase"/>
    <property type="match status" value="1"/>
</dbReference>
<dbReference type="InterPro" id="IPR013785">
    <property type="entry name" value="Aldolase_TIM"/>
</dbReference>
<dbReference type="Proteomes" id="UP000464597">
    <property type="component" value="Chromosome"/>
</dbReference>
<organism evidence="3 4">
    <name type="scientific">Rathayibacter festucae</name>
    <dbReference type="NCBI Taxonomy" id="110937"/>
    <lineage>
        <taxon>Bacteria</taxon>
        <taxon>Bacillati</taxon>
        <taxon>Actinomycetota</taxon>
        <taxon>Actinomycetes</taxon>
        <taxon>Micrococcales</taxon>
        <taxon>Microbacteriaceae</taxon>
        <taxon>Rathayibacter</taxon>
    </lineage>
</organism>
<keyword evidence="1" id="KW-0378">Hydrolase</keyword>
<name>A0ABX6GVD6_9MICO</name>
<protein>
    <recommendedName>
        <fullName evidence="5">Alpha-galactosidase</fullName>
    </recommendedName>
</protein>
<evidence type="ECO:0000256" key="2">
    <source>
        <dbReference type="ARBA" id="ARBA00023295"/>
    </source>
</evidence>
<dbReference type="PANTHER" id="PTHR43053">
    <property type="entry name" value="GLYCOSIDASE FAMILY 31"/>
    <property type="match status" value="1"/>
</dbReference>
<dbReference type="RefSeq" id="WP_159421840.1">
    <property type="nucleotide sequence ID" value="NZ_CP047180.1"/>
</dbReference>
<dbReference type="SUPFAM" id="SSF51445">
    <property type="entry name" value="(Trans)glycosidases"/>
    <property type="match status" value="1"/>
</dbReference>
<reference evidence="4" key="1">
    <citation type="submission" date="2019-12" db="EMBL/GenBank/DDBJ databases">
        <title>Complete and draft genome sequences of new strains and members of some known species of the genus Rathayibacter isolated from plants.</title>
        <authorList>
            <person name="Tarlachkov S.V."/>
            <person name="Starodumova I.P."/>
            <person name="Dorofeeva L.V."/>
            <person name="Prisyazhnaya N.V."/>
            <person name="Leyn S."/>
            <person name="Zlamal J."/>
            <person name="Elan M."/>
            <person name="Osterman A.L."/>
            <person name="Nadler S."/>
            <person name="Subbotin S.A."/>
            <person name="Evtushenko L.I."/>
        </authorList>
    </citation>
    <scope>NUCLEOTIDE SEQUENCE [LARGE SCALE GENOMIC DNA]</scope>
    <source>
        <strain evidence="4">VKM Ac-2802</strain>
    </source>
</reference>
<sequence length="648" mass="71193">MGSSDSTARRTAAGSVEVRARRVDGTTVGFRAVLIATGDGRLVVADSTPVPTGWRFTGAADELLEVRLPARPELRDVSVVYTTTLDNLDHVVVPDTGRWHMNSSHPISAWRFSGDLQVRANSLKTPVYVFERLGGGVHGVGVIAAPTEMDITLHEPASNRALNVHFRRLRVEFTLLHLADTAEAGDDGEAVHRFWIAVLPASQHADWRSVLRRFSACERLALDVRYSTRPEALEPYWCTWVDWSSEHVTQELVLRNARLAAELGIPNIVIDDGWFGRGLDSSYDVPMDIGDWTPDPVKYPDLPWLIESIHALGSRVIIWCAPHAVGPASAAFGRVGDLLVQDVLGAPILNPTMFYSLCFRSERARRVMVDVVRDLFRRHPFDGVKYDLFNWLPSEECESPEHAHDLGSTIVGLHRVLAECAAITEAQPRPVVVEMKQDYATAAIAGLGSVVRGGDSPYASRTNLVRMDYIQARGMPGLNDYQTFPRSASPAEVCVIALRMVAGGVPAWGRDLTALDPSQRVCLLRVHRWYRALLHHGAGAHRESDRDGVLLLRTDVGVVLICTEPGRVVTVPADCCQIVNATLSTELVLRSEQKRTVLGSRSILAEVCVPRLRSLPSGVHRLDLGTGTVLTLAVELRPHPTDADGGTR</sequence>
<evidence type="ECO:0008006" key="5">
    <source>
        <dbReference type="Google" id="ProtNLM"/>
    </source>
</evidence>
<keyword evidence="4" id="KW-1185">Reference proteome</keyword>